<feature type="domain" description="DUF317" evidence="2">
    <location>
        <begin position="170"/>
        <end position="216"/>
    </location>
</feature>
<dbReference type="Proteomes" id="UP001500897">
    <property type="component" value="Unassembled WGS sequence"/>
</dbReference>
<feature type="compositionally biased region" description="Basic and acidic residues" evidence="1">
    <location>
        <begin position="239"/>
        <end position="259"/>
    </location>
</feature>
<evidence type="ECO:0000256" key="1">
    <source>
        <dbReference type="SAM" id="MobiDB-lite"/>
    </source>
</evidence>
<gene>
    <name evidence="3" type="ORF">GCM10009759_17600</name>
</gene>
<dbReference type="RefSeq" id="WP_344551364.1">
    <property type="nucleotide sequence ID" value="NZ_BAAANS010000009.1"/>
</dbReference>
<feature type="domain" description="DUF317" evidence="2">
    <location>
        <begin position="55"/>
        <end position="108"/>
    </location>
</feature>
<evidence type="ECO:0000313" key="3">
    <source>
        <dbReference type="EMBL" id="GAA2092166.1"/>
    </source>
</evidence>
<feature type="region of interest" description="Disordered" evidence="1">
    <location>
        <begin position="223"/>
        <end position="268"/>
    </location>
</feature>
<evidence type="ECO:0000259" key="2">
    <source>
        <dbReference type="Pfam" id="PF03771"/>
    </source>
</evidence>
<comment type="caution">
    <text evidence="3">The sequence shown here is derived from an EMBL/GenBank/DDBJ whole genome shotgun (WGS) entry which is preliminary data.</text>
</comment>
<accession>A0ABN2WJI2</accession>
<name>A0ABN2WJI2_9ACTN</name>
<organism evidence="3 4">
    <name type="scientific">Kitasatospora saccharophila</name>
    <dbReference type="NCBI Taxonomy" id="407973"/>
    <lineage>
        <taxon>Bacteria</taxon>
        <taxon>Bacillati</taxon>
        <taxon>Actinomycetota</taxon>
        <taxon>Actinomycetes</taxon>
        <taxon>Kitasatosporales</taxon>
        <taxon>Streptomycetaceae</taxon>
        <taxon>Kitasatospora</taxon>
    </lineage>
</organism>
<dbReference type="EMBL" id="BAAANS010000009">
    <property type="protein sequence ID" value="GAA2092166.1"/>
    <property type="molecule type" value="Genomic_DNA"/>
</dbReference>
<dbReference type="InterPro" id="IPR005523">
    <property type="entry name" value="DUF317_SPDY"/>
</dbReference>
<protein>
    <recommendedName>
        <fullName evidence="2">DUF317 domain-containing protein</fullName>
    </recommendedName>
</protein>
<sequence length="268" mass="29419">MTGGQTGGEPLAIAEHCLEGPRDPGDARRALHVLTGERGWPNHHSPETEHTFVASPCGLVHVGYLPDHFWPWKLDVTDAPFQLPRWRAEFSPQTPPLVVAAILDTVARTLESAPDRLTGTTRDVAEAASVLARAGWRTKHTGIRTTVTSPKPRAGLAGLSVQRHPEPWQGDELDRYEDTITFWCGADNSPARWTADFTRDTPTHLVAAATRVLVHPVAPLPAITRTSSPRMAAARRRPSHADPAHRPPEPATSRHDALPRTHTHRPAR</sequence>
<evidence type="ECO:0000313" key="4">
    <source>
        <dbReference type="Proteomes" id="UP001500897"/>
    </source>
</evidence>
<reference evidence="3 4" key="1">
    <citation type="journal article" date="2019" name="Int. J. Syst. Evol. Microbiol.">
        <title>The Global Catalogue of Microorganisms (GCM) 10K type strain sequencing project: providing services to taxonomists for standard genome sequencing and annotation.</title>
        <authorList>
            <consortium name="The Broad Institute Genomics Platform"/>
            <consortium name="The Broad Institute Genome Sequencing Center for Infectious Disease"/>
            <person name="Wu L."/>
            <person name="Ma J."/>
        </authorList>
    </citation>
    <scope>NUCLEOTIDE SEQUENCE [LARGE SCALE GENOMIC DNA]</scope>
    <source>
        <strain evidence="3 4">JCM 14559</strain>
    </source>
</reference>
<keyword evidence="4" id="KW-1185">Reference proteome</keyword>
<dbReference type="Pfam" id="PF03771">
    <property type="entry name" value="SPDY"/>
    <property type="match status" value="2"/>
</dbReference>
<proteinExistence type="predicted"/>